<evidence type="ECO:0000313" key="3">
    <source>
        <dbReference type="Proteomes" id="UP001172101"/>
    </source>
</evidence>
<protein>
    <submittedName>
        <fullName evidence="2">Uncharacterized protein</fullName>
    </submittedName>
</protein>
<proteinExistence type="predicted"/>
<comment type="caution">
    <text evidence="2">The sequence shown here is derived from an EMBL/GenBank/DDBJ whole genome shotgun (WGS) entry which is preliminary data.</text>
</comment>
<evidence type="ECO:0000256" key="1">
    <source>
        <dbReference type="SAM" id="Phobius"/>
    </source>
</evidence>
<keyword evidence="1" id="KW-0812">Transmembrane</keyword>
<name>A0AA40BHJ3_9PEZI</name>
<keyword evidence="3" id="KW-1185">Reference proteome</keyword>
<keyword evidence="1" id="KW-1133">Transmembrane helix</keyword>
<dbReference type="Proteomes" id="UP001172101">
    <property type="component" value="Unassembled WGS sequence"/>
</dbReference>
<dbReference type="RefSeq" id="XP_060303217.1">
    <property type="nucleotide sequence ID" value="XM_060440965.1"/>
</dbReference>
<evidence type="ECO:0000313" key="2">
    <source>
        <dbReference type="EMBL" id="KAK0734340.1"/>
    </source>
</evidence>
<dbReference type="EMBL" id="JAUIRO010000001">
    <property type="protein sequence ID" value="KAK0734340.1"/>
    <property type="molecule type" value="Genomic_DNA"/>
</dbReference>
<dbReference type="GeneID" id="85324235"/>
<accession>A0AA40BHJ3</accession>
<gene>
    <name evidence="2" type="ORF">B0T26DRAFT_688166</name>
</gene>
<feature type="transmembrane region" description="Helical" evidence="1">
    <location>
        <begin position="14"/>
        <end position="33"/>
    </location>
</feature>
<keyword evidence="1" id="KW-0472">Membrane</keyword>
<sequence>MNSLPPSLLTASPAWPFVQDFLLMLVLVILVLFRGGSESRNRSETRTATSSRGRWALGESHMKACYGRRPLLPVKLPG</sequence>
<dbReference type="AlphaFoldDB" id="A0AA40BHJ3"/>
<organism evidence="2 3">
    <name type="scientific">Lasiosphaeria miniovina</name>
    <dbReference type="NCBI Taxonomy" id="1954250"/>
    <lineage>
        <taxon>Eukaryota</taxon>
        <taxon>Fungi</taxon>
        <taxon>Dikarya</taxon>
        <taxon>Ascomycota</taxon>
        <taxon>Pezizomycotina</taxon>
        <taxon>Sordariomycetes</taxon>
        <taxon>Sordariomycetidae</taxon>
        <taxon>Sordariales</taxon>
        <taxon>Lasiosphaeriaceae</taxon>
        <taxon>Lasiosphaeria</taxon>
    </lineage>
</organism>
<reference evidence="2" key="1">
    <citation type="submission" date="2023-06" db="EMBL/GenBank/DDBJ databases">
        <title>Genome-scale phylogeny and comparative genomics of the fungal order Sordariales.</title>
        <authorList>
            <consortium name="Lawrence Berkeley National Laboratory"/>
            <person name="Hensen N."/>
            <person name="Bonometti L."/>
            <person name="Westerberg I."/>
            <person name="Brannstrom I.O."/>
            <person name="Guillou S."/>
            <person name="Cros-Aarteil S."/>
            <person name="Calhoun S."/>
            <person name="Haridas S."/>
            <person name="Kuo A."/>
            <person name="Mondo S."/>
            <person name="Pangilinan J."/>
            <person name="Riley R."/>
            <person name="LaButti K."/>
            <person name="Andreopoulos B."/>
            <person name="Lipzen A."/>
            <person name="Chen C."/>
            <person name="Yanf M."/>
            <person name="Daum C."/>
            <person name="Ng V."/>
            <person name="Clum A."/>
            <person name="Steindorff A."/>
            <person name="Ohm R."/>
            <person name="Martin F."/>
            <person name="Silar P."/>
            <person name="Natvig D."/>
            <person name="Lalanne C."/>
            <person name="Gautier V."/>
            <person name="Ament-velasquez S.L."/>
            <person name="Kruys A."/>
            <person name="Hutchinson M.I."/>
            <person name="Powell A.J."/>
            <person name="Barry K."/>
            <person name="Miller A.N."/>
            <person name="Grigoriev I.V."/>
            <person name="Debuchy R."/>
            <person name="Gladieux P."/>
            <person name="Thoren M.H."/>
            <person name="Johannesson H."/>
        </authorList>
    </citation>
    <scope>NUCLEOTIDE SEQUENCE</scope>
    <source>
        <strain evidence="2">SMH2392-1A</strain>
    </source>
</reference>